<dbReference type="InterPro" id="IPR000795">
    <property type="entry name" value="T_Tr_GTP-bd_dom"/>
</dbReference>
<dbReference type="PRINTS" id="PR00315">
    <property type="entry name" value="ELONGATNFCT"/>
</dbReference>
<dbReference type="GO" id="GO:0003924">
    <property type="term" value="F:GTPase activity"/>
    <property type="evidence" value="ECO:0007669"/>
    <property type="project" value="InterPro"/>
</dbReference>
<dbReference type="FunFam" id="3.40.50.300:FF:000746">
    <property type="entry name" value="Ribosome assembly protein 1"/>
    <property type="match status" value="1"/>
</dbReference>
<dbReference type="GO" id="GO:1990904">
    <property type="term" value="C:ribonucleoprotein complex"/>
    <property type="evidence" value="ECO:0007669"/>
    <property type="project" value="TreeGrafter"/>
</dbReference>
<evidence type="ECO:0000259" key="1">
    <source>
        <dbReference type="PROSITE" id="PS51722"/>
    </source>
</evidence>
<dbReference type="Gene3D" id="3.40.50.300">
    <property type="entry name" value="P-loop containing nucleotide triphosphate hydrolases"/>
    <property type="match status" value="1"/>
</dbReference>
<dbReference type="EMBL" id="CAJNOL010011913">
    <property type="protein sequence ID" value="CAF1657602.1"/>
    <property type="molecule type" value="Genomic_DNA"/>
</dbReference>
<dbReference type="PANTHER" id="PTHR42908">
    <property type="entry name" value="TRANSLATION ELONGATION FACTOR-RELATED"/>
    <property type="match status" value="1"/>
</dbReference>
<gene>
    <name evidence="3" type="ORF">JXQ802_LOCUS55544</name>
    <name evidence="2" type="ORF">PYM288_LOCUS39014</name>
</gene>
<dbReference type="PROSITE" id="PS51722">
    <property type="entry name" value="G_TR_2"/>
    <property type="match status" value="1"/>
</dbReference>
<dbReference type="EMBL" id="CAJNOH010010106">
    <property type="protein sequence ID" value="CAF1508319.1"/>
    <property type="molecule type" value="Genomic_DNA"/>
</dbReference>
<sequence length="516" mass="58944">MTYSPEILCELQENTESIRNICILAHVDHGKTTLADDLLASNGIISTRLAGKLRLMDSLEAEQIRGITMKSSAVSLVHQKDDQKYLINLIDTPGHVDFSSEVSTAVRLSDGAIILIDAVEGVCPQTLAALRQAWLEHLRIILVLNKIDRLIVELKMSPMEAYFHIRSILEHLNAVVAEQFASLLLEKSIDQVVVEEVKNENNNDNDDDDWTRNESQMCFSPHYNNVLFASALDGWAFGIHHFADLYAKKLSIKREVLMKTLWGDFYFDKKSKRVYKGAQGKGQKPMFVQCILENLWSVYETIIIRRDNEKLEKIATSIGAKLTPRDIRHTDPYVPLHLLFNQWLPIAPAVFDMVVVQLPHPKALNIEKIEQLMCNKSRRFDTLLPETQQLKQAFINCSSDDHEPVIIYVSKLFSVNQNALSQNKYKPLTAEDIAQRRELLRQKQLDKTTINEESSNKEIIEKDQTKTENGTMNPVETESNENMFLAFARVYSGRLKRGQKIFILSPRHDPTLFVGK</sequence>
<feature type="domain" description="Tr-type G" evidence="1">
    <location>
        <begin position="16"/>
        <end position="257"/>
    </location>
</feature>
<keyword evidence="5" id="KW-1185">Reference proteome</keyword>
<dbReference type="InterPro" id="IPR027417">
    <property type="entry name" value="P-loop_NTPase"/>
</dbReference>
<dbReference type="AlphaFoldDB" id="A0A815TW45"/>
<comment type="caution">
    <text evidence="2">The sequence shown here is derived from an EMBL/GenBank/DDBJ whole genome shotgun (WGS) entry which is preliminary data.</text>
</comment>
<dbReference type="CDD" id="cd01885">
    <property type="entry name" value="EF2"/>
    <property type="match status" value="1"/>
</dbReference>
<organism evidence="2 4">
    <name type="scientific">Rotaria sordida</name>
    <dbReference type="NCBI Taxonomy" id="392033"/>
    <lineage>
        <taxon>Eukaryota</taxon>
        <taxon>Metazoa</taxon>
        <taxon>Spiralia</taxon>
        <taxon>Gnathifera</taxon>
        <taxon>Rotifera</taxon>
        <taxon>Eurotatoria</taxon>
        <taxon>Bdelloidea</taxon>
        <taxon>Philodinida</taxon>
        <taxon>Philodinidae</taxon>
        <taxon>Rotaria</taxon>
    </lineage>
</organism>
<proteinExistence type="predicted"/>
<dbReference type="SUPFAM" id="SSF52540">
    <property type="entry name" value="P-loop containing nucleoside triphosphate hydrolases"/>
    <property type="match status" value="1"/>
</dbReference>
<dbReference type="PANTHER" id="PTHR42908:SF3">
    <property type="entry name" value="ELONGATION FACTOR-LIKE GTPASE 1"/>
    <property type="match status" value="1"/>
</dbReference>
<dbReference type="GO" id="GO:0043022">
    <property type="term" value="F:ribosome binding"/>
    <property type="evidence" value="ECO:0007669"/>
    <property type="project" value="TreeGrafter"/>
</dbReference>
<dbReference type="InterPro" id="IPR005225">
    <property type="entry name" value="Small_GTP-bd"/>
</dbReference>
<dbReference type="Pfam" id="PF00009">
    <property type="entry name" value="GTP_EFTU"/>
    <property type="match status" value="1"/>
</dbReference>
<protein>
    <recommendedName>
        <fullName evidence="1">Tr-type G domain-containing protein</fullName>
    </recommendedName>
</protein>
<evidence type="ECO:0000313" key="3">
    <source>
        <dbReference type="EMBL" id="CAF1657602.1"/>
    </source>
</evidence>
<dbReference type="GO" id="GO:0042256">
    <property type="term" value="P:cytosolic ribosome assembly"/>
    <property type="evidence" value="ECO:0007669"/>
    <property type="project" value="TreeGrafter"/>
</dbReference>
<name>A0A815TW45_9BILA</name>
<evidence type="ECO:0000313" key="2">
    <source>
        <dbReference type="EMBL" id="CAF1508319.1"/>
    </source>
</evidence>
<dbReference type="GO" id="GO:0005829">
    <property type="term" value="C:cytosol"/>
    <property type="evidence" value="ECO:0007669"/>
    <property type="project" value="TreeGrafter"/>
</dbReference>
<evidence type="ECO:0000313" key="4">
    <source>
        <dbReference type="Proteomes" id="UP000663854"/>
    </source>
</evidence>
<dbReference type="Proteomes" id="UP000663870">
    <property type="component" value="Unassembled WGS sequence"/>
</dbReference>
<dbReference type="Proteomes" id="UP000663854">
    <property type="component" value="Unassembled WGS sequence"/>
</dbReference>
<dbReference type="GO" id="GO:0005525">
    <property type="term" value="F:GTP binding"/>
    <property type="evidence" value="ECO:0007669"/>
    <property type="project" value="InterPro"/>
</dbReference>
<dbReference type="InterPro" id="IPR009000">
    <property type="entry name" value="Transl_B-barrel_sf"/>
</dbReference>
<dbReference type="NCBIfam" id="TIGR00231">
    <property type="entry name" value="small_GTP"/>
    <property type="match status" value="1"/>
</dbReference>
<evidence type="ECO:0000313" key="5">
    <source>
        <dbReference type="Proteomes" id="UP000663870"/>
    </source>
</evidence>
<accession>A0A815TW45</accession>
<dbReference type="Gene3D" id="2.40.30.10">
    <property type="entry name" value="Translation factors"/>
    <property type="match status" value="1"/>
</dbReference>
<dbReference type="SUPFAM" id="SSF50447">
    <property type="entry name" value="Translation proteins"/>
    <property type="match status" value="1"/>
</dbReference>
<reference evidence="2" key="1">
    <citation type="submission" date="2021-02" db="EMBL/GenBank/DDBJ databases">
        <authorList>
            <person name="Nowell W R."/>
        </authorList>
    </citation>
    <scope>NUCLEOTIDE SEQUENCE</scope>
</reference>
<feature type="non-terminal residue" evidence="2">
    <location>
        <position position="516"/>
    </location>
</feature>